<dbReference type="InterPro" id="IPR042215">
    <property type="entry name" value="CarD-like_C"/>
</dbReference>
<dbReference type="SMART" id="SM01058">
    <property type="entry name" value="CarD_TRCF"/>
    <property type="match status" value="1"/>
</dbReference>
<proteinExistence type="predicted"/>
<dbReference type="Gene3D" id="2.40.10.170">
    <property type="match status" value="1"/>
</dbReference>
<gene>
    <name evidence="2" type="ORF">OCV63_03885</name>
</gene>
<evidence type="ECO:0000313" key="2">
    <source>
        <dbReference type="EMBL" id="MCU6696037.1"/>
    </source>
</evidence>
<accession>A0ABT2RUT8</accession>
<reference evidence="2 3" key="1">
    <citation type="journal article" date="2021" name="ISME Commun">
        <title>Automated analysis of genomic sequences facilitates high-throughput and comprehensive description of bacteria.</title>
        <authorList>
            <person name="Hitch T.C.A."/>
        </authorList>
    </citation>
    <scope>NUCLEOTIDE SEQUENCE [LARGE SCALE GENOMIC DNA]</scope>
    <source>
        <strain evidence="2 3">Sanger_04</strain>
    </source>
</reference>
<dbReference type="InterPro" id="IPR048792">
    <property type="entry name" value="CarD_C"/>
</dbReference>
<feature type="domain" description="CarD-like/TRCF RNAP-interacting" evidence="1">
    <location>
        <begin position="1"/>
        <end position="113"/>
    </location>
</feature>
<dbReference type="Pfam" id="PF21095">
    <property type="entry name" value="CarD_C"/>
    <property type="match status" value="1"/>
</dbReference>
<comment type="caution">
    <text evidence="2">The sequence shown here is derived from an EMBL/GenBank/DDBJ whole genome shotgun (WGS) entry which is preliminary data.</text>
</comment>
<dbReference type="Gene3D" id="1.20.58.1290">
    <property type="entry name" value="CarD-like, C-terminal domain"/>
    <property type="match status" value="1"/>
</dbReference>
<keyword evidence="3" id="KW-1185">Reference proteome</keyword>
<evidence type="ECO:0000259" key="1">
    <source>
        <dbReference type="SMART" id="SM01058"/>
    </source>
</evidence>
<dbReference type="Proteomes" id="UP001652461">
    <property type="component" value="Unassembled WGS sequence"/>
</dbReference>
<dbReference type="EMBL" id="JAOQKC010000004">
    <property type="protein sequence ID" value="MCU6696037.1"/>
    <property type="molecule type" value="Genomic_DNA"/>
</dbReference>
<name>A0ABT2RUT8_9FIRM</name>
<dbReference type="RefSeq" id="WP_262670633.1">
    <property type="nucleotide sequence ID" value="NZ_JAOQKC010000004.1"/>
</dbReference>
<protein>
    <submittedName>
        <fullName evidence="2">CarD family transcriptional regulator</fullName>
    </submittedName>
</protein>
<organism evidence="2 3">
    <name type="scientific">Laedolimicola ammoniilytica</name>
    <dbReference type="NCBI Taxonomy" id="2981771"/>
    <lineage>
        <taxon>Bacteria</taxon>
        <taxon>Bacillati</taxon>
        <taxon>Bacillota</taxon>
        <taxon>Clostridia</taxon>
        <taxon>Lachnospirales</taxon>
        <taxon>Lachnospiraceae</taxon>
        <taxon>Laedolimicola</taxon>
    </lineage>
</organism>
<dbReference type="InterPro" id="IPR036101">
    <property type="entry name" value="CarD-like/TRCF_RID_sf"/>
</dbReference>
<dbReference type="InterPro" id="IPR003711">
    <property type="entry name" value="CarD-like/TRCF_RID"/>
</dbReference>
<dbReference type="SUPFAM" id="SSF141259">
    <property type="entry name" value="CarD-like"/>
    <property type="match status" value="1"/>
</dbReference>
<dbReference type="Pfam" id="PF02559">
    <property type="entry name" value="CarD_TRCF_RID"/>
    <property type="match status" value="1"/>
</dbReference>
<sequence>MFEKGGYIVYGTTGVCQIEDITGMKSKGASGEKLYYVLRPCFQKGNTIFTPVDNGKIAMRAAMTREEAEMLIKRIPQIEELEEADDRERERLYKEAIKSGKPGEWIRIIKTSYLRSRKREAEGKRATTVDDRYFHTAEEHLYAELAVVLGMEKDDVRQYIGQKIDLLEV</sequence>
<evidence type="ECO:0000313" key="3">
    <source>
        <dbReference type="Proteomes" id="UP001652461"/>
    </source>
</evidence>